<evidence type="ECO:0000256" key="5">
    <source>
        <dbReference type="SAM" id="Phobius"/>
    </source>
</evidence>
<dbReference type="GO" id="GO:0005886">
    <property type="term" value="C:plasma membrane"/>
    <property type="evidence" value="ECO:0007669"/>
    <property type="project" value="InterPro"/>
</dbReference>
<proteinExistence type="predicted"/>
<evidence type="ECO:0000256" key="3">
    <source>
        <dbReference type="ARBA" id="ARBA00022989"/>
    </source>
</evidence>
<keyword evidence="2 5" id="KW-0812">Transmembrane</keyword>
<dbReference type="PIRSF" id="PIRSF036466">
    <property type="entry name" value="UCP036466"/>
    <property type="match status" value="1"/>
</dbReference>
<keyword evidence="1" id="KW-1003">Cell membrane</keyword>
<dbReference type="InterPro" id="IPR009760">
    <property type="entry name" value="DUF1328"/>
</dbReference>
<evidence type="ECO:0000256" key="4">
    <source>
        <dbReference type="ARBA" id="ARBA00023136"/>
    </source>
</evidence>
<evidence type="ECO:0000313" key="6">
    <source>
        <dbReference type="EMBL" id="OGG71542.1"/>
    </source>
</evidence>
<evidence type="ECO:0008006" key="8">
    <source>
        <dbReference type="Google" id="ProtNLM"/>
    </source>
</evidence>
<keyword evidence="4 5" id="KW-0472">Membrane</keyword>
<evidence type="ECO:0000313" key="7">
    <source>
        <dbReference type="Proteomes" id="UP000179115"/>
    </source>
</evidence>
<organism evidence="6 7">
    <name type="scientific">Candidatus Kaiserbacteria bacterium RIFCSPLOWO2_01_FULL_51_21</name>
    <dbReference type="NCBI Taxonomy" id="1798508"/>
    <lineage>
        <taxon>Bacteria</taxon>
        <taxon>Candidatus Kaiseribacteriota</taxon>
    </lineage>
</organism>
<keyword evidence="3 5" id="KW-1133">Transmembrane helix</keyword>
<protein>
    <recommendedName>
        <fullName evidence="8">DUF1328 domain-containing protein</fullName>
    </recommendedName>
</protein>
<accession>A0A1F6EEA6</accession>
<comment type="caution">
    <text evidence="6">The sequence shown here is derived from an EMBL/GenBank/DDBJ whole genome shotgun (WGS) entry which is preliminary data.</text>
</comment>
<dbReference type="EMBL" id="MFLV01000015">
    <property type="protein sequence ID" value="OGG71542.1"/>
    <property type="molecule type" value="Genomic_DNA"/>
</dbReference>
<evidence type="ECO:0000256" key="1">
    <source>
        <dbReference type="ARBA" id="ARBA00022475"/>
    </source>
</evidence>
<feature type="transmembrane region" description="Helical" evidence="5">
    <location>
        <begin position="30"/>
        <end position="49"/>
    </location>
</feature>
<name>A0A1F6EEA6_9BACT</name>
<dbReference type="AlphaFoldDB" id="A0A1F6EEA6"/>
<evidence type="ECO:0000256" key="2">
    <source>
        <dbReference type="ARBA" id="ARBA00022692"/>
    </source>
</evidence>
<gene>
    <name evidence="6" type="ORF">A3A35_00130</name>
</gene>
<reference evidence="6 7" key="1">
    <citation type="journal article" date="2016" name="Nat. Commun.">
        <title>Thousands of microbial genomes shed light on interconnected biogeochemical processes in an aquifer system.</title>
        <authorList>
            <person name="Anantharaman K."/>
            <person name="Brown C.T."/>
            <person name="Hug L.A."/>
            <person name="Sharon I."/>
            <person name="Castelle C.J."/>
            <person name="Probst A.J."/>
            <person name="Thomas B.C."/>
            <person name="Singh A."/>
            <person name="Wilkins M.J."/>
            <person name="Karaoz U."/>
            <person name="Brodie E.L."/>
            <person name="Williams K.H."/>
            <person name="Hubbard S.S."/>
            <person name="Banfield J.F."/>
        </authorList>
    </citation>
    <scope>NUCLEOTIDE SEQUENCE [LARGE SCALE GENOMIC DNA]</scope>
</reference>
<sequence>MAWIFFCVALVAALIGFIPPDGASSGMWQILFYILLLLSLIFAGIGLLAKRGLGEHRGE</sequence>
<dbReference type="Proteomes" id="UP000179115">
    <property type="component" value="Unassembled WGS sequence"/>
</dbReference>